<evidence type="ECO:0000313" key="2">
    <source>
        <dbReference type="Proteomes" id="UP000265520"/>
    </source>
</evidence>
<proteinExistence type="predicted"/>
<sequence length="76" mass="9070">EAKETVEEKEREENDHEVVVLLKDQYLKNQEELARLTKQQEEILRLMNLRLKRDEELRQLLTNVLRSQQPPPSSSS</sequence>
<keyword evidence="2" id="KW-1185">Reference proteome</keyword>
<dbReference type="EMBL" id="LXQA010667709">
    <property type="protein sequence ID" value="MCI65004.1"/>
    <property type="molecule type" value="Genomic_DNA"/>
</dbReference>
<accession>A0A392TWD0</accession>
<dbReference type="AlphaFoldDB" id="A0A392TWD0"/>
<evidence type="ECO:0000313" key="1">
    <source>
        <dbReference type="EMBL" id="MCI65004.1"/>
    </source>
</evidence>
<comment type="caution">
    <text evidence="1">The sequence shown here is derived from an EMBL/GenBank/DDBJ whole genome shotgun (WGS) entry which is preliminary data.</text>
</comment>
<organism evidence="1 2">
    <name type="scientific">Trifolium medium</name>
    <dbReference type="NCBI Taxonomy" id="97028"/>
    <lineage>
        <taxon>Eukaryota</taxon>
        <taxon>Viridiplantae</taxon>
        <taxon>Streptophyta</taxon>
        <taxon>Embryophyta</taxon>
        <taxon>Tracheophyta</taxon>
        <taxon>Spermatophyta</taxon>
        <taxon>Magnoliopsida</taxon>
        <taxon>eudicotyledons</taxon>
        <taxon>Gunneridae</taxon>
        <taxon>Pentapetalae</taxon>
        <taxon>rosids</taxon>
        <taxon>fabids</taxon>
        <taxon>Fabales</taxon>
        <taxon>Fabaceae</taxon>
        <taxon>Papilionoideae</taxon>
        <taxon>50 kb inversion clade</taxon>
        <taxon>NPAAA clade</taxon>
        <taxon>Hologalegina</taxon>
        <taxon>IRL clade</taxon>
        <taxon>Trifolieae</taxon>
        <taxon>Trifolium</taxon>
    </lineage>
</organism>
<reference evidence="1 2" key="1">
    <citation type="journal article" date="2018" name="Front. Plant Sci.">
        <title>Red Clover (Trifolium pratense) and Zigzag Clover (T. medium) - A Picture of Genomic Similarities and Differences.</title>
        <authorList>
            <person name="Dluhosova J."/>
            <person name="Istvanek J."/>
            <person name="Nedelnik J."/>
            <person name="Repkova J."/>
        </authorList>
    </citation>
    <scope>NUCLEOTIDE SEQUENCE [LARGE SCALE GENOMIC DNA]</scope>
    <source>
        <strain evidence="2">cv. 10/8</strain>
        <tissue evidence="1">Leaf</tissue>
    </source>
</reference>
<feature type="non-terminal residue" evidence="1">
    <location>
        <position position="1"/>
    </location>
</feature>
<dbReference type="Proteomes" id="UP000265520">
    <property type="component" value="Unassembled WGS sequence"/>
</dbReference>
<name>A0A392TWD0_9FABA</name>
<protein>
    <submittedName>
        <fullName evidence="1">Uncharacterized protein</fullName>
    </submittedName>
</protein>